<dbReference type="AlphaFoldDB" id="A0A381QS07"/>
<evidence type="ECO:0000256" key="4">
    <source>
        <dbReference type="SAM" id="MobiDB-lite"/>
    </source>
</evidence>
<protein>
    <recommendedName>
        <fullName evidence="5">Dehydrogenase E1 component domain-containing protein</fullName>
    </recommendedName>
</protein>
<dbReference type="EMBL" id="UINC01001494">
    <property type="protein sequence ID" value="SUZ82145.1"/>
    <property type="molecule type" value="Genomic_DNA"/>
</dbReference>
<evidence type="ECO:0000313" key="6">
    <source>
        <dbReference type="EMBL" id="SUZ82145.1"/>
    </source>
</evidence>
<keyword evidence="2" id="KW-0560">Oxidoreductase</keyword>
<accession>A0A381QS07</accession>
<feature type="domain" description="Dehydrogenase E1 component" evidence="5">
    <location>
        <begin position="36"/>
        <end position="333"/>
    </location>
</feature>
<reference evidence="6" key="1">
    <citation type="submission" date="2018-05" db="EMBL/GenBank/DDBJ databases">
        <authorList>
            <person name="Lanie J.A."/>
            <person name="Ng W.-L."/>
            <person name="Kazmierczak K.M."/>
            <person name="Andrzejewski T.M."/>
            <person name="Davidsen T.M."/>
            <person name="Wayne K.J."/>
            <person name="Tettelin H."/>
            <person name="Glass J.I."/>
            <person name="Rusch D."/>
            <person name="Podicherti R."/>
            <person name="Tsui H.-C.T."/>
            <person name="Winkler M.E."/>
        </authorList>
    </citation>
    <scope>NUCLEOTIDE SEQUENCE</scope>
</reference>
<dbReference type="Gene3D" id="3.40.50.970">
    <property type="match status" value="1"/>
</dbReference>
<name>A0A381QS07_9ZZZZ</name>
<gene>
    <name evidence="6" type="ORF">METZ01_LOCUS34999</name>
</gene>
<dbReference type="Pfam" id="PF00676">
    <property type="entry name" value="E1_dh"/>
    <property type="match status" value="1"/>
</dbReference>
<dbReference type="GO" id="GO:0004739">
    <property type="term" value="F:pyruvate dehydrogenase (acetyl-transferring) activity"/>
    <property type="evidence" value="ECO:0007669"/>
    <property type="project" value="TreeGrafter"/>
</dbReference>
<feature type="region of interest" description="Disordered" evidence="4">
    <location>
        <begin position="349"/>
        <end position="368"/>
    </location>
</feature>
<keyword evidence="3" id="KW-0786">Thiamine pyrophosphate</keyword>
<dbReference type="InterPro" id="IPR050642">
    <property type="entry name" value="PDH_E1_Alpha_Subunit"/>
</dbReference>
<dbReference type="InterPro" id="IPR001017">
    <property type="entry name" value="DH_E1"/>
</dbReference>
<dbReference type="InterPro" id="IPR029061">
    <property type="entry name" value="THDP-binding"/>
</dbReference>
<dbReference type="PANTHER" id="PTHR11516:SF41">
    <property type="entry name" value="3-METHYL-2-OXOBUTANOATE DEHYDROGENASE SUBUNIT ALPHA"/>
    <property type="match status" value="1"/>
</dbReference>
<dbReference type="PANTHER" id="PTHR11516">
    <property type="entry name" value="PYRUVATE DEHYDROGENASE E1 COMPONENT, ALPHA SUBUNIT BACTERIAL AND ORGANELLAR"/>
    <property type="match status" value="1"/>
</dbReference>
<dbReference type="CDD" id="cd02000">
    <property type="entry name" value="TPP_E1_PDC_ADC_BCADC"/>
    <property type="match status" value="1"/>
</dbReference>
<evidence type="ECO:0000256" key="2">
    <source>
        <dbReference type="ARBA" id="ARBA00023002"/>
    </source>
</evidence>
<feature type="compositionally biased region" description="Basic and acidic residues" evidence="4">
    <location>
        <begin position="357"/>
        <end position="368"/>
    </location>
</feature>
<proteinExistence type="predicted"/>
<dbReference type="SUPFAM" id="SSF52518">
    <property type="entry name" value="Thiamin diphosphate-binding fold (THDP-binding)"/>
    <property type="match status" value="1"/>
</dbReference>
<comment type="cofactor">
    <cofactor evidence="1">
        <name>thiamine diphosphate</name>
        <dbReference type="ChEBI" id="CHEBI:58937"/>
    </cofactor>
</comment>
<dbReference type="GO" id="GO:0006086">
    <property type="term" value="P:pyruvate decarboxylation to acetyl-CoA"/>
    <property type="evidence" value="ECO:0007669"/>
    <property type="project" value="TreeGrafter"/>
</dbReference>
<sequence>MASLVGSAVLSVRPMSDSLIAGLDQTQLLGLYHSLVLTRAAEERLEMLQKQGHVTGEIYRSLGQEAGAAGAAFALNRQTDGTGDFLAPTVQAAGALFLFGGELVDFFRQYMGRATGPTEGKEANIHWVDFQKGIIGPVSPLGTMLEVMAGITLSFKVRGESRVGMVFCGDDASSTGAWHEGLNFSAVQRCPLILMVEANQWAFSTATRKNTRVRSFTEKAAGYGIGSESVDGTDVVAVYEAVSRAAKRARAGKGTQMVELRYYRRLGYAQHDPQDYVDPDELAMWVDRDPIDLFERRILEEGWAEESVLHKINIRAEEECRLVAEQATGEPVPDGREAVKGVYTDTITQHPWTRTDGPYRRDSSELNT</sequence>
<organism evidence="6">
    <name type="scientific">marine metagenome</name>
    <dbReference type="NCBI Taxonomy" id="408172"/>
    <lineage>
        <taxon>unclassified sequences</taxon>
        <taxon>metagenomes</taxon>
        <taxon>ecological metagenomes</taxon>
    </lineage>
</organism>
<evidence type="ECO:0000256" key="3">
    <source>
        <dbReference type="ARBA" id="ARBA00023052"/>
    </source>
</evidence>
<evidence type="ECO:0000256" key="1">
    <source>
        <dbReference type="ARBA" id="ARBA00001964"/>
    </source>
</evidence>
<evidence type="ECO:0000259" key="5">
    <source>
        <dbReference type="Pfam" id="PF00676"/>
    </source>
</evidence>